<dbReference type="Proteomes" id="UP001152531">
    <property type="component" value="Unassembled WGS sequence"/>
</dbReference>
<dbReference type="EMBL" id="CALSDN010000010">
    <property type="protein sequence ID" value="CAH6722692.1"/>
    <property type="molecule type" value="Genomic_DNA"/>
</dbReference>
<organism evidence="1 2">
    <name type="scientific">[Candida] jaroonii</name>
    <dbReference type="NCBI Taxonomy" id="467808"/>
    <lineage>
        <taxon>Eukaryota</taxon>
        <taxon>Fungi</taxon>
        <taxon>Dikarya</taxon>
        <taxon>Ascomycota</taxon>
        <taxon>Saccharomycotina</taxon>
        <taxon>Pichiomycetes</taxon>
        <taxon>Debaryomycetaceae</taxon>
        <taxon>Yamadazyma</taxon>
    </lineage>
</organism>
<sequence length="525" mass="56983">MATRDIPKSFKALTTGWIDNLEHEVTFNRKTPDQIAEEQNEEAVTKVQGKNLWPVFASGAGLFSDGYVNNSIGTVSTCLSLIYGKEYSESSAISNVSAIAFVGTVVGQLLFGYISDHIARKGGMMIATGMLIVLPALTAAGAWGANGSAQGLFAAITTFRFFLGVGIGAEYPTASVISSEAAQQLPSGHRNRYFAWFTNFMIDLGFVISAFAAMVCLWIYGERHLNAIWRTVVGIGSVPPLILLFLRLKMSDSPSFKKMNIKHAKKVPYGAIIKFYWFRLTIVSLIWWIYDFSAYSFGTYSSYILTNLVTDSDGNTDLYKSFGWNVVFNLFYIPGAFLGALSADYFGPRLTCGVGLIVQAIVGFIMAACYDSLAGQIGAFTVVFGIFSTLGEFSAGDNVGLLASKTSASTIRGEYYGIAAAIGKIGAFCGSYAFPYIIRHSDGIRTPVYISAALNVVSAILCIFFLPRVGQDAVAYEDAAFLEYLTSTGYDINQLGDVRVDEESEPSIEQKKEEVNVDVASKSSK</sequence>
<keyword evidence="2" id="KW-1185">Reference proteome</keyword>
<evidence type="ECO:0000313" key="2">
    <source>
        <dbReference type="Proteomes" id="UP001152531"/>
    </source>
</evidence>
<reference evidence="1" key="1">
    <citation type="submission" date="2022-06" db="EMBL/GenBank/DDBJ databases">
        <authorList>
            <person name="Legras J.-L."/>
            <person name="Devillers H."/>
            <person name="Grondin C."/>
        </authorList>
    </citation>
    <scope>NUCLEOTIDE SEQUENCE</scope>
    <source>
        <strain evidence="1">CLIB 1444</strain>
    </source>
</reference>
<evidence type="ECO:0000313" key="1">
    <source>
        <dbReference type="EMBL" id="CAH6722692.1"/>
    </source>
</evidence>
<accession>A0ACA9YC95</accession>
<name>A0ACA9YC95_9ASCO</name>
<protein>
    <submittedName>
        <fullName evidence="1">Glycerophosphoinositol transporter 1</fullName>
    </submittedName>
</protein>
<gene>
    <name evidence="1" type="ORF">CLIB1444_10S04214</name>
</gene>
<proteinExistence type="predicted"/>
<comment type="caution">
    <text evidence="1">The sequence shown here is derived from an EMBL/GenBank/DDBJ whole genome shotgun (WGS) entry which is preliminary data.</text>
</comment>